<dbReference type="Proteomes" id="UP000186168">
    <property type="component" value="Unassembled WGS sequence"/>
</dbReference>
<evidence type="ECO:0000256" key="4">
    <source>
        <dbReference type="ARBA" id="ARBA00023134"/>
    </source>
</evidence>
<dbReference type="GO" id="GO:0005525">
    <property type="term" value="F:GTP binding"/>
    <property type="evidence" value="ECO:0007669"/>
    <property type="project" value="UniProtKB-KW"/>
</dbReference>
<proteinExistence type="inferred from homology"/>
<evidence type="ECO:0000313" key="6">
    <source>
        <dbReference type="Proteomes" id="UP000186168"/>
    </source>
</evidence>
<dbReference type="CDD" id="cd00882">
    <property type="entry name" value="Ras_like_GTPase"/>
    <property type="match status" value="1"/>
</dbReference>
<evidence type="ECO:0000313" key="5">
    <source>
        <dbReference type="EMBL" id="OMI40783.1"/>
    </source>
</evidence>
<gene>
    <name evidence="5" type="ORF">SPAR_04051</name>
</gene>
<evidence type="ECO:0000256" key="3">
    <source>
        <dbReference type="ARBA" id="ARBA00022801"/>
    </source>
</evidence>
<evidence type="ECO:0008006" key="7">
    <source>
        <dbReference type="Google" id="ProtNLM"/>
    </source>
</evidence>
<name>A0A1R1SRA1_9ACTN</name>
<dbReference type="SUPFAM" id="SSF52540">
    <property type="entry name" value="P-loop containing nucleoside triphosphate hydrolases"/>
    <property type="match status" value="1"/>
</dbReference>
<organism evidence="5 6">
    <name type="scientific">Streptomyces sparsogenes DSM 40356</name>
    <dbReference type="NCBI Taxonomy" id="1331668"/>
    <lineage>
        <taxon>Bacteria</taxon>
        <taxon>Bacillati</taxon>
        <taxon>Actinomycetota</taxon>
        <taxon>Actinomycetes</taxon>
        <taxon>Kitasatosporales</taxon>
        <taxon>Streptomycetaceae</taxon>
        <taxon>Streptomyces</taxon>
    </lineage>
</organism>
<dbReference type="Gene3D" id="3.40.50.300">
    <property type="entry name" value="P-loop containing nucleotide triphosphate hydrolases"/>
    <property type="match status" value="1"/>
</dbReference>
<dbReference type="InterPro" id="IPR004130">
    <property type="entry name" value="Gpn"/>
</dbReference>
<dbReference type="AlphaFoldDB" id="A0A1R1SRA1"/>
<accession>A0A1R1SRA1</accession>
<dbReference type="GO" id="GO:0016787">
    <property type="term" value="F:hydrolase activity"/>
    <property type="evidence" value="ECO:0007669"/>
    <property type="project" value="UniProtKB-KW"/>
</dbReference>
<evidence type="ECO:0000256" key="1">
    <source>
        <dbReference type="ARBA" id="ARBA00005290"/>
    </source>
</evidence>
<evidence type="ECO:0000256" key="2">
    <source>
        <dbReference type="ARBA" id="ARBA00022741"/>
    </source>
</evidence>
<dbReference type="InterPro" id="IPR027417">
    <property type="entry name" value="P-loop_NTPase"/>
</dbReference>
<dbReference type="InterPro" id="IPR052705">
    <property type="entry name" value="Gliding_Motility_GTPase"/>
</dbReference>
<keyword evidence="6" id="KW-1185">Reference proteome</keyword>
<dbReference type="Pfam" id="PF03029">
    <property type="entry name" value="ATP_bind_1"/>
    <property type="match status" value="1"/>
</dbReference>
<comment type="similarity">
    <text evidence="1">Belongs to the GPN-loop GTPase family.</text>
</comment>
<sequence length="203" mass="22139">MDSALASDNAVYLPTTVRTAVKLLVVGHFAVGKTTFVGALSEIKPLRTEETMTQAGAFVDDLTGTEDKTTTTVAMDFGRLTLSESLVLYLFGAPGQQRFTRLWQDMTRGALGALVLADTRRLEQSFPVMAILEEHGLPYAVAVNHFEGAPHFAEAEVREALDLLPETPLVTCDARDRVSSTHALIALVQYLQSRHAHTSQEPV</sequence>
<dbReference type="RefSeq" id="WP_076970689.1">
    <property type="nucleotide sequence ID" value="NZ_ASQP01000060.1"/>
</dbReference>
<protein>
    <recommendedName>
        <fullName evidence="7">ATP/GTP-binding protein</fullName>
    </recommendedName>
</protein>
<keyword evidence="3" id="KW-0378">Hydrolase</keyword>
<comment type="caution">
    <text evidence="5">The sequence shown here is derived from an EMBL/GenBank/DDBJ whole genome shotgun (WGS) entry which is preliminary data.</text>
</comment>
<dbReference type="EMBL" id="ASQP01000060">
    <property type="protein sequence ID" value="OMI40783.1"/>
    <property type="molecule type" value="Genomic_DNA"/>
</dbReference>
<keyword evidence="2" id="KW-0547">Nucleotide-binding</keyword>
<dbReference type="PANTHER" id="PTHR42708:SF1">
    <property type="entry name" value="GLIDING MOTILITY PROTEIN MGLA"/>
    <property type="match status" value="1"/>
</dbReference>
<reference evidence="5 6" key="1">
    <citation type="submission" date="2013-05" db="EMBL/GenBank/DDBJ databases">
        <title>Genome sequence of Streptomyces sparsogenes DSM 40356.</title>
        <authorList>
            <person name="Coyne S."/>
            <person name="Seebeck F.P."/>
        </authorList>
    </citation>
    <scope>NUCLEOTIDE SEQUENCE [LARGE SCALE GENOMIC DNA]</scope>
    <source>
        <strain evidence="5 6">DSM 40356</strain>
    </source>
</reference>
<keyword evidence="4" id="KW-0342">GTP-binding</keyword>
<dbReference type="STRING" id="67365.GCA_001704635_00445"/>
<dbReference type="PANTHER" id="PTHR42708">
    <property type="entry name" value="ATP/GTP-BINDING PROTEIN-RELATED"/>
    <property type="match status" value="1"/>
</dbReference>